<reference evidence="1 2" key="1">
    <citation type="submission" date="2017-09" db="EMBL/GenBank/DDBJ databases">
        <authorList>
            <person name="Ehlers B."/>
            <person name="Leendertz F.H."/>
        </authorList>
    </citation>
    <scope>NUCLEOTIDE SEQUENCE [LARGE SCALE GENOMIC DNA]</scope>
    <source>
        <strain evidence="1 2">DSM 46844</strain>
    </source>
</reference>
<gene>
    <name evidence="1" type="ORF">SAMN06893097_10819</name>
</gene>
<dbReference type="Gene3D" id="3.40.50.360">
    <property type="match status" value="1"/>
</dbReference>
<dbReference type="Proteomes" id="UP000219514">
    <property type="component" value="Unassembled WGS sequence"/>
</dbReference>
<dbReference type="RefSeq" id="WP_097207626.1">
    <property type="nucleotide sequence ID" value="NZ_JACHXB010000007.1"/>
</dbReference>
<dbReference type="OrthoDB" id="3253043at2"/>
<evidence type="ECO:0000313" key="2">
    <source>
        <dbReference type="Proteomes" id="UP000219514"/>
    </source>
</evidence>
<evidence type="ECO:0008006" key="3">
    <source>
        <dbReference type="Google" id="ProtNLM"/>
    </source>
</evidence>
<accession>A0A285EF25</accession>
<name>A0A285EF25_9ACTN</name>
<organism evidence="1 2">
    <name type="scientific">Geodermatophilus sabuli</name>
    <dbReference type="NCBI Taxonomy" id="1564158"/>
    <lineage>
        <taxon>Bacteria</taxon>
        <taxon>Bacillati</taxon>
        <taxon>Actinomycetota</taxon>
        <taxon>Actinomycetes</taxon>
        <taxon>Geodermatophilales</taxon>
        <taxon>Geodermatophilaceae</taxon>
        <taxon>Geodermatophilus</taxon>
    </lineage>
</organism>
<evidence type="ECO:0000313" key="1">
    <source>
        <dbReference type="EMBL" id="SNX97655.1"/>
    </source>
</evidence>
<dbReference type="EMBL" id="OBDO01000008">
    <property type="protein sequence ID" value="SNX97655.1"/>
    <property type="molecule type" value="Genomic_DNA"/>
</dbReference>
<dbReference type="InterPro" id="IPR029039">
    <property type="entry name" value="Flavoprotein-like_sf"/>
</dbReference>
<dbReference type="AlphaFoldDB" id="A0A285EF25"/>
<proteinExistence type="predicted"/>
<sequence length="179" mass="18991">MTKALVVYESLFGDGRTIARAIADGLSARLPVTVTAASDAPTTLGPEIGLLVVGAPNHVTGLPRPATREGANRDYGLSVDPAAGLREWLDEVRIEGPAIAAAAYDTRMDHPKLVTKLDHASRTEEKLLGRLHCRLVAPAEHFLVTSPEGPLVTGEEERARAWGATLGDQWEARLAAANG</sequence>
<dbReference type="SUPFAM" id="SSF52218">
    <property type="entry name" value="Flavoproteins"/>
    <property type="match status" value="1"/>
</dbReference>
<protein>
    <recommendedName>
        <fullName evidence="3">Flavodoxin</fullName>
    </recommendedName>
</protein>
<keyword evidence="2" id="KW-1185">Reference proteome</keyword>